<dbReference type="InterPro" id="IPR000836">
    <property type="entry name" value="PRTase_dom"/>
</dbReference>
<dbReference type="CDD" id="cd06223">
    <property type="entry name" value="PRTases_typeI"/>
    <property type="match status" value="1"/>
</dbReference>
<dbReference type="GO" id="GO:0006015">
    <property type="term" value="P:5-phosphoribose 1-diphosphate biosynthetic process"/>
    <property type="evidence" value="ECO:0007669"/>
    <property type="project" value="TreeGrafter"/>
</dbReference>
<dbReference type="PANTHER" id="PTHR10210">
    <property type="entry name" value="RIBOSE-PHOSPHATE DIPHOSPHOKINASE FAMILY MEMBER"/>
    <property type="match status" value="1"/>
</dbReference>
<dbReference type="GO" id="GO:0002189">
    <property type="term" value="C:ribose phosphate diphosphokinase complex"/>
    <property type="evidence" value="ECO:0007669"/>
    <property type="project" value="TreeGrafter"/>
</dbReference>
<dbReference type="GO" id="GO:0000287">
    <property type="term" value="F:magnesium ion binding"/>
    <property type="evidence" value="ECO:0007669"/>
    <property type="project" value="InterPro"/>
</dbReference>
<sequence length="295" mass="31881">MSFCLRAFPDEVTQAQRLADALDVALGLVETHVFPDGEILPRVPAADSTTVIYRSLNEPNRKLIELLLTADACRQMGAKQLVLVAPYLPYMRQDKAFEPGQPVSQRVISELLDRVFDRIITVDPHLHRIRRLEEAFPTTQCTNLHGGDALTAQLLGAADPKRWLVVGPDSESAPWVRHIAGALKLECATLEKIRKGDLSVVISLPAGLPLSGRPILLVDDVCSSGTTIQEAIRQLKSFGSGPVTVFVTHALYSDGVADKLRAAGAVRILSTDSCSHATNAIPLASLLASALAVER</sequence>
<keyword evidence="1" id="KW-0545">Nucleotide biosynthesis</keyword>
<organism evidence="4">
    <name type="scientific">metagenome</name>
    <dbReference type="NCBI Taxonomy" id="256318"/>
    <lineage>
        <taxon>unclassified sequences</taxon>
        <taxon>metagenomes</taxon>
    </lineage>
</organism>
<feature type="domain" description="Ribose-phosphate pyrophosphokinase N-terminal" evidence="3">
    <location>
        <begin position="15"/>
        <end position="113"/>
    </location>
</feature>
<gene>
    <name evidence="4" type="ORF">DF3PB_10087</name>
</gene>
<dbReference type="InterPro" id="IPR005946">
    <property type="entry name" value="Rib-P_diPkinase"/>
</dbReference>
<name>A0A380T9J3_9ZZZZ</name>
<reference evidence="4" key="1">
    <citation type="submission" date="2018-07" db="EMBL/GenBank/DDBJ databases">
        <authorList>
            <person name="Quirk P.G."/>
            <person name="Krulwich T.A."/>
        </authorList>
    </citation>
    <scope>NUCLEOTIDE SEQUENCE</scope>
</reference>
<dbReference type="InterPro" id="IPR029057">
    <property type="entry name" value="PRTase-like"/>
</dbReference>
<accession>A0A380T9J3</accession>
<dbReference type="EMBL" id="UIDG01000001">
    <property type="protein sequence ID" value="SUS03335.1"/>
    <property type="molecule type" value="Genomic_DNA"/>
</dbReference>
<dbReference type="Pfam" id="PF00156">
    <property type="entry name" value="Pribosyltran"/>
    <property type="match status" value="1"/>
</dbReference>
<dbReference type="Gene3D" id="3.40.50.2020">
    <property type="match status" value="2"/>
</dbReference>
<dbReference type="GO" id="GO:0005737">
    <property type="term" value="C:cytoplasm"/>
    <property type="evidence" value="ECO:0007669"/>
    <property type="project" value="TreeGrafter"/>
</dbReference>
<dbReference type="SMART" id="SM01400">
    <property type="entry name" value="Pribosyltran_N"/>
    <property type="match status" value="1"/>
</dbReference>
<dbReference type="AlphaFoldDB" id="A0A380T9J3"/>
<proteinExistence type="predicted"/>
<dbReference type="Pfam" id="PF13793">
    <property type="entry name" value="Pribosyltran_N"/>
    <property type="match status" value="1"/>
</dbReference>
<protein>
    <submittedName>
        <fullName evidence="4">Phosphoribosylpyrophosphate synthetase</fullName>
    </submittedName>
</protein>
<dbReference type="GO" id="GO:0006164">
    <property type="term" value="P:purine nucleotide biosynthetic process"/>
    <property type="evidence" value="ECO:0007669"/>
    <property type="project" value="TreeGrafter"/>
</dbReference>
<dbReference type="NCBIfam" id="TIGR01251">
    <property type="entry name" value="ribP_PPkin"/>
    <property type="match status" value="1"/>
</dbReference>
<evidence type="ECO:0000259" key="2">
    <source>
        <dbReference type="Pfam" id="PF00156"/>
    </source>
</evidence>
<evidence type="ECO:0000259" key="3">
    <source>
        <dbReference type="Pfam" id="PF13793"/>
    </source>
</evidence>
<dbReference type="SUPFAM" id="SSF53271">
    <property type="entry name" value="PRTase-like"/>
    <property type="match status" value="2"/>
</dbReference>
<dbReference type="NCBIfam" id="NF005537">
    <property type="entry name" value="PRK07199.1"/>
    <property type="match status" value="1"/>
</dbReference>
<dbReference type="GO" id="GO:0004749">
    <property type="term" value="F:ribose phosphate diphosphokinase activity"/>
    <property type="evidence" value="ECO:0007669"/>
    <property type="project" value="TreeGrafter"/>
</dbReference>
<evidence type="ECO:0000313" key="4">
    <source>
        <dbReference type="EMBL" id="SUS03335.1"/>
    </source>
</evidence>
<dbReference type="PANTHER" id="PTHR10210:SF41">
    <property type="entry name" value="RIBOSE-PHOSPHATE PYROPHOSPHOKINASE 1, CHLOROPLASTIC"/>
    <property type="match status" value="1"/>
</dbReference>
<feature type="domain" description="Phosphoribosyltransferase" evidence="2">
    <location>
        <begin position="148"/>
        <end position="249"/>
    </location>
</feature>
<dbReference type="FunFam" id="3.40.50.2020:FF:000014">
    <property type="entry name" value="Ribose-phosphate pyrophosphokinase 1"/>
    <property type="match status" value="1"/>
</dbReference>
<evidence type="ECO:0000256" key="1">
    <source>
        <dbReference type="ARBA" id="ARBA00022727"/>
    </source>
</evidence>
<dbReference type="InterPro" id="IPR029099">
    <property type="entry name" value="Pribosyltran_N"/>
</dbReference>